<gene>
    <name evidence="1" type="ORF">HJA_16799</name>
</gene>
<proteinExistence type="predicted"/>
<protein>
    <submittedName>
        <fullName evidence="1">Uncharacterized protein</fullName>
    </submittedName>
</protein>
<comment type="caution">
    <text evidence="1">The sequence shown here is derived from an EMBL/GenBank/DDBJ whole genome shotgun (WGS) entry which is preliminary data.</text>
</comment>
<accession>A0A059F6V0</accession>
<dbReference type="EMBL" id="ARYJ01000018">
    <property type="protein sequence ID" value="KCZ83768.1"/>
    <property type="molecule type" value="Genomic_DNA"/>
</dbReference>
<name>A0A059F6V0_9PROT</name>
<dbReference type="Proteomes" id="UP000024816">
    <property type="component" value="Unassembled WGS sequence"/>
</dbReference>
<dbReference type="OrthoDB" id="7618701at2"/>
<dbReference type="AlphaFoldDB" id="A0A059F6V0"/>
<keyword evidence="2" id="KW-1185">Reference proteome</keyword>
<reference evidence="1 2" key="1">
    <citation type="journal article" date="2014" name="Antonie Van Leeuwenhoek">
        <title>Hyphomonas beringensis sp. nov. and Hyphomonas chukchiensis sp. nov., isolated from surface seawater of the Bering Sea and Chukchi Sea.</title>
        <authorList>
            <person name="Li C."/>
            <person name="Lai Q."/>
            <person name="Li G."/>
            <person name="Dong C."/>
            <person name="Wang J."/>
            <person name="Liao Y."/>
            <person name="Shao Z."/>
        </authorList>
    </citation>
    <scope>NUCLEOTIDE SEQUENCE [LARGE SCALE GENOMIC DNA]</scope>
    <source>
        <strain evidence="1 2">VP2</strain>
    </source>
</reference>
<dbReference type="STRING" id="1280952.HJA_16799"/>
<dbReference type="RefSeq" id="WP_035584653.1">
    <property type="nucleotide sequence ID" value="NZ_ARYJ01000018.1"/>
</dbReference>
<evidence type="ECO:0000313" key="2">
    <source>
        <dbReference type="Proteomes" id="UP000024816"/>
    </source>
</evidence>
<dbReference type="PATRIC" id="fig|1280952.3.peg.3362"/>
<organism evidence="1 2">
    <name type="scientific">Hyphomonas jannaschiana VP2</name>
    <dbReference type="NCBI Taxonomy" id="1280952"/>
    <lineage>
        <taxon>Bacteria</taxon>
        <taxon>Pseudomonadati</taxon>
        <taxon>Pseudomonadota</taxon>
        <taxon>Alphaproteobacteria</taxon>
        <taxon>Hyphomonadales</taxon>
        <taxon>Hyphomonadaceae</taxon>
        <taxon>Hyphomonas</taxon>
    </lineage>
</organism>
<evidence type="ECO:0000313" key="1">
    <source>
        <dbReference type="EMBL" id="KCZ83768.1"/>
    </source>
</evidence>
<sequence>MTQRILSSLKSFVLTAAFRMSASESRLPGEGAPEPRMRHLNPEMDIDEWMFDRDGNPVTESATLYARETARVSGALSGLRSLLTQIAMHAPQTEELPAKAAFGPIMSDDVLFDGEPMPAQFGILAEDDDLFDEMPSSRPAWDASHDMPRVA</sequence>